<protein>
    <submittedName>
        <fullName evidence="1">Uncharacterized protein</fullName>
    </submittedName>
</protein>
<proteinExistence type="predicted"/>
<comment type="caution">
    <text evidence="1">The sequence shown here is derived from an EMBL/GenBank/DDBJ whole genome shotgun (WGS) entry which is preliminary data.</text>
</comment>
<keyword evidence="2" id="KW-1185">Reference proteome</keyword>
<evidence type="ECO:0000313" key="1">
    <source>
        <dbReference type="EMBL" id="KAL2052927.1"/>
    </source>
</evidence>
<evidence type="ECO:0000313" key="2">
    <source>
        <dbReference type="Proteomes" id="UP001590951"/>
    </source>
</evidence>
<dbReference type="EMBL" id="JBHFEH010000024">
    <property type="protein sequence ID" value="KAL2052927.1"/>
    <property type="molecule type" value="Genomic_DNA"/>
</dbReference>
<organism evidence="1 2">
    <name type="scientific">Lepraria finkii</name>
    <dbReference type="NCBI Taxonomy" id="1340010"/>
    <lineage>
        <taxon>Eukaryota</taxon>
        <taxon>Fungi</taxon>
        <taxon>Dikarya</taxon>
        <taxon>Ascomycota</taxon>
        <taxon>Pezizomycotina</taxon>
        <taxon>Lecanoromycetes</taxon>
        <taxon>OSLEUM clade</taxon>
        <taxon>Lecanoromycetidae</taxon>
        <taxon>Lecanorales</taxon>
        <taxon>Lecanorineae</taxon>
        <taxon>Stereocaulaceae</taxon>
        <taxon>Lepraria</taxon>
    </lineage>
</organism>
<accession>A0ABR4B4Y7</accession>
<name>A0ABR4B4Y7_9LECA</name>
<sequence>MWDVGEPDLTLLEEHAWIYPVVRHDGERVCLTDPMLANMRVRKSWWDIERSYGTNMWKWGYSKLPRQIGITAELVREVDMPIFGRIRSLFDDLDGVGYHSVPSEQNPNCTAIWMKDVWAGEPFSDYQIVGGTTDVKRVDSSGYWLHGYARQRTLILCNSSTAAVTRECTPESHAWLPVPADWDSRVGTARMVFQLDSAS</sequence>
<dbReference type="Proteomes" id="UP001590951">
    <property type="component" value="Unassembled WGS sequence"/>
</dbReference>
<reference evidence="1 2" key="1">
    <citation type="submission" date="2024-09" db="EMBL/GenBank/DDBJ databases">
        <title>Rethinking Asexuality: The Enigmatic Case of Functional Sexual Genes in Lepraria (Stereocaulaceae).</title>
        <authorList>
            <person name="Doellman M."/>
            <person name="Sun Y."/>
            <person name="Barcenas-Pena A."/>
            <person name="Lumbsch H.T."/>
            <person name="Grewe F."/>
        </authorList>
    </citation>
    <scope>NUCLEOTIDE SEQUENCE [LARGE SCALE GENOMIC DNA]</scope>
    <source>
        <strain evidence="1 2">Grewe 0041</strain>
    </source>
</reference>
<gene>
    <name evidence="1" type="ORF">ABVK25_006868</name>
</gene>